<dbReference type="OrthoDB" id="16434at2759"/>
<dbReference type="RefSeq" id="XP_011396055.1">
    <property type="nucleotide sequence ID" value="XM_011397753.1"/>
</dbReference>
<dbReference type="InterPro" id="IPR032053">
    <property type="entry name" value="Ribosomal_mS34"/>
</dbReference>
<sequence length="128" mass="13467">MRASLAGLARNVYITALFTSGFEVLSKLPHHGVGSKLARTTWKEGTHYSITSIKLSQDGAHGKAFGVLSWNGQVSDERPLRISGLLKKEWRAVDGPVPAQESQAAAALRREAAAGTAEAAAVTAEAVA</sequence>
<reference evidence="1 2" key="1">
    <citation type="journal article" date="2014" name="BMC Genomics">
        <title>Oil accumulation mechanisms of the oleaginous microalga Chlorella protothecoides revealed through its genome, transcriptomes, and proteomes.</title>
        <authorList>
            <person name="Gao C."/>
            <person name="Wang Y."/>
            <person name="Shen Y."/>
            <person name="Yan D."/>
            <person name="He X."/>
            <person name="Dai J."/>
            <person name="Wu Q."/>
        </authorList>
    </citation>
    <scope>NUCLEOTIDE SEQUENCE [LARGE SCALE GENOMIC DNA]</scope>
    <source>
        <strain evidence="1 2">0710</strain>
    </source>
</reference>
<dbReference type="EMBL" id="KL662089">
    <property type="protein sequence ID" value="KFM23185.1"/>
    <property type="molecule type" value="Genomic_DNA"/>
</dbReference>
<dbReference type="STRING" id="3075.A0A087SBT1"/>
<protein>
    <submittedName>
        <fullName evidence="1">Uncharacterized protein</fullName>
    </submittedName>
</protein>
<dbReference type="KEGG" id="apro:F751_3376"/>
<keyword evidence="2" id="KW-1185">Reference proteome</keyword>
<evidence type="ECO:0000313" key="2">
    <source>
        <dbReference type="Proteomes" id="UP000028924"/>
    </source>
</evidence>
<dbReference type="PANTHER" id="PTHR35316:SF1">
    <property type="entry name" value="28S RIBOSOMAL S34 PROTEIN"/>
    <property type="match status" value="1"/>
</dbReference>
<name>A0A087SBT1_AUXPR</name>
<dbReference type="PANTHER" id="PTHR35316">
    <property type="entry name" value="28S RIBOSOMAL S34 PROTEIN"/>
    <property type="match status" value="1"/>
</dbReference>
<dbReference type="GO" id="GO:0003735">
    <property type="term" value="F:structural constituent of ribosome"/>
    <property type="evidence" value="ECO:0007669"/>
    <property type="project" value="InterPro"/>
</dbReference>
<gene>
    <name evidence="1" type="ORF">F751_3376</name>
</gene>
<accession>A0A087SBT1</accession>
<proteinExistence type="predicted"/>
<evidence type="ECO:0000313" key="1">
    <source>
        <dbReference type="EMBL" id="KFM23185.1"/>
    </source>
</evidence>
<dbReference type="Pfam" id="PF16053">
    <property type="entry name" value="MRP-S34"/>
    <property type="match status" value="1"/>
</dbReference>
<dbReference type="GO" id="GO:0005739">
    <property type="term" value="C:mitochondrion"/>
    <property type="evidence" value="ECO:0007669"/>
    <property type="project" value="InterPro"/>
</dbReference>
<dbReference type="Proteomes" id="UP000028924">
    <property type="component" value="Unassembled WGS sequence"/>
</dbReference>
<dbReference type="GeneID" id="23614767"/>
<dbReference type="AlphaFoldDB" id="A0A087SBT1"/>
<organism evidence="1 2">
    <name type="scientific">Auxenochlorella protothecoides</name>
    <name type="common">Green microalga</name>
    <name type="synonym">Chlorella protothecoides</name>
    <dbReference type="NCBI Taxonomy" id="3075"/>
    <lineage>
        <taxon>Eukaryota</taxon>
        <taxon>Viridiplantae</taxon>
        <taxon>Chlorophyta</taxon>
        <taxon>core chlorophytes</taxon>
        <taxon>Trebouxiophyceae</taxon>
        <taxon>Chlorellales</taxon>
        <taxon>Chlorellaceae</taxon>
        <taxon>Auxenochlorella</taxon>
    </lineage>
</organism>
<dbReference type="eggNOG" id="ENOG502SCI0">
    <property type="taxonomic scope" value="Eukaryota"/>
</dbReference>